<evidence type="ECO:0000313" key="2">
    <source>
        <dbReference type="EMBL" id="GAA0460420.1"/>
    </source>
</evidence>
<comment type="caution">
    <text evidence="2">The sequence shown here is derived from an EMBL/GenBank/DDBJ whole genome shotgun (WGS) entry which is preliminary data.</text>
</comment>
<dbReference type="Pfam" id="PF14071">
    <property type="entry name" value="YlbD_coat"/>
    <property type="match status" value="1"/>
</dbReference>
<dbReference type="EMBL" id="BAAACZ010000011">
    <property type="protein sequence ID" value="GAA0460420.1"/>
    <property type="molecule type" value="Genomic_DNA"/>
</dbReference>
<proteinExistence type="predicted"/>
<sequence length="125" mass="14716">MSHIRLPKEVEDFKQFVQNRPELVEQVKNKQYTWQQLYDIWSEEGQQSDFWGQFEKSLDEKAGSSLPINSDQVQGIVKKLADLDVDQVEKNISQLSKALDQIQHLSNQFQQQKRRPPRGGNRFPF</sequence>
<dbReference type="Proteomes" id="UP001500740">
    <property type="component" value="Unassembled WGS sequence"/>
</dbReference>
<feature type="region of interest" description="Disordered" evidence="1">
    <location>
        <begin position="106"/>
        <end position="125"/>
    </location>
</feature>
<keyword evidence="3" id="KW-1185">Reference proteome</keyword>
<gene>
    <name evidence="2" type="ORF">GCM10008935_14690</name>
</gene>
<evidence type="ECO:0000256" key="1">
    <source>
        <dbReference type="SAM" id="MobiDB-lite"/>
    </source>
</evidence>
<name>A0ABN0ZVJ6_9BACI</name>
<organism evidence="2 3">
    <name type="scientific">Alkalibacillus silvisoli</name>
    <dbReference type="NCBI Taxonomy" id="392823"/>
    <lineage>
        <taxon>Bacteria</taxon>
        <taxon>Bacillati</taxon>
        <taxon>Bacillota</taxon>
        <taxon>Bacilli</taxon>
        <taxon>Bacillales</taxon>
        <taxon>Bacillaceae</taxon>
        <taxon>Alkalibacillus</taxon>
    </lineage>
</organism>
<dbReference type="RefSeq" id="WP_343782795.1">
    <property type="nucleotide sequence ID" value="NZ_BAAACZ010000011.1"/>
</dbReference>
<reference evidence="2 3" key="1">
    <citation type="journal article" date="2019" name="Int. J. Syst. Evol. Microbiol.">
        <title>The Global Catalogue of Microorganisms (GCM) 10K type strain sequencing project: providing services to taxonomists for standard genome sequencing and annotation.</title>
        <authorList>
            <consortium name="The Broad Institute Genomics Platform"/>
            <consortium name="The Broad Institute Genome Sequencing Center for Infectious Disease"/>
            <person name="Wu L."/>
            <person name="Ma J."/>
        </authorList>
    </citation>
    <scope>NUCLEOTIDE SEQUENCE [LARGE SCALE GENOMIC DNA]</scope>
    <source>
        <strain evidence="2 3">JCM 14193</strain>
    </source>
</reference>
<dbReference type="InterPro" id="IPR025953">
    <property type="entry name" value="YlbD_coat"/>
</dbReference>
<accession>A0ABN0ZVJ6</accession>
<evidence type="ECO:0000313" key="3">
    <source>
        <dbReference type="Proteomes" id="UP001500740"/>
    </source>
</evidence>
<protein>
    <submittedName>
        <fullName evidence="2">YlbD family protein</fullName>
    </submittedName>
</protein>